<organism evidence="4 5">
    <name type="scientific">Hymenobacter nitidus</name>
    <dbReference type="NCBI Taxonomy" id="2880929"/>
    <lineage>
        <taxon>Bacteria</taxon>
        <taxon>Pseudomonadati</taxon>
        <taxon>Bacteroidota</taxon>
        <taxon>Cytophagia</taxon>
        <taxon>Cytophagales</taxon>
        <taxon>Hymenobacteraceae</taxon>
        <taxon>Hymenobacter</taxon>
    </lineage>
</organism>
<evidence type="ECO:0000256" key="3">
    <source>
        <dbReference type="RuleBase" id="RU000363"/>
    </source>
</evidence>
<dbReference type="SUPFAM" id="SSF51735">
    <property type="entry name" value="NAD(P)-binding Rossmann-fold domains"/>
    <property type="match status" value="1"/>
</dbReference>
<sequence>MTNKKVWFVTGASKGLGLTLVRELLAAGYAVSATSRNLEALRQAVPGANDRFLPLQMDLSSEESVRQAVEATIGTLGGLDVVVNNAGYGQLGGLEEISDQEARQNFEVNVFGLLNVLRGATPYLRQQGGGRVFNISSSGGFLGHFPGWGIYCATKFAVAGLTESYAAEVKNFGIQATVVYPGSFRTDFLTADSLALPQQPLAAYHAIHASQVLQDQHYNGQQPGDPSKAAAVLIQISEAENAPLHLFLGEDAHQVADLKIAAVQHDLQQWQTVAAATSFPVAAL</sequence>
<evidence type="ECO:0000256" key="2">
    <source>
        <dbReference type="ARBA" id="ARBA00023002"/>
    </source>
</evidence>
<dbReference type="PANTHER" id="PTHR43976">
    <property type="entry name" value="SHORT CHAIN DEHYDROGENASE"/>
    <property type="match status" value="1"/>
</dbReference>
<accession>A0ABS8AFZ2</accession>
<dbReference type="InterPro" id="IPR036291">
    <property type="entry name" value="NAD(P)-bd_dom_sf"/>
</dbReference>
<gene>
    <name evidence="4" type="ORF">LGH70_10020</name>
</gene>
<keyword evidence="2" id="KW-0560">Oxidoreductase</keyword>
<dbReference type="PRINTS" id="PR00081">
    <property type="entry name" value="GDHRDH"/>
</dbReference>
<dbReference type="Pfam" id="PF00106">
    <property type="entry name" value="adh_short"/>
    <property type="match status" value="1"/>
</dbReference>
<evidence type="ECO:0000256" key="1">
    <source>
        <dbReference type="ARBA" id="ARBA00006484"/>
    </source>
</evidence>
<evidence type="ECO:0000313" key="5">
    <source>
        <dbReference type="Proteomes" id="UP001165297"/>
    </source>
</evidence>
<dbReference type="PRINTS" id="PR00080">
    <property type="entry name" value="SDRFAMILY"/>
</dbReference>
<dbReference type="PANTHER" id="PTHR43976:SF16">
    <property type="entry name" value="SHORT-CHAIN DEHYDROGENASE_REDUCTASE FAMILY PROTEIN"/>
    <property type="match status" value="1"/>
</dbReference>
<evidence type="ECO:0000313" key="4">
    <source>
        <dbReference type="EMBL" id="MCB2377919.1"/>
    </source>
</evidence>
<dbReference type="PROSITE" id="PS00061">
    <property type="entry name" value="ADH_SHORT"/>
    <property type="match status" value="1"/>
</dbReference>
<dbReference type="InterPro" id="IPR020904">
    <property type="entry name" value="Sc_DH/Rdtase_CS"/>
</dbReference>
<keyword evidence="5" id="KW-1185">Reference proteome</keyword>
<name>A0ABS8AFZ2_9BACT</name>
<protein>
    <submittedName>
        <fullName evidence="4">SDR family oxidoreductase</fullName>
    </submittedName>
</protein>
<dbReference type="Gene3D" id="3.40.50.720">
    <property type="entry name" value="NAD(P)-binding Rossmann-like Domain"/>
    <property type="match status" value="1"/>
</dbReference>
<dbReference type="CDD" id="cd05374">
    <property type="entry name" value="17beta-HSD-like_SDR_c"/>
    <property type="match status" value="1"/>
</dbReference>
<dbReference type="RefSeq" id="WP_226185096.1">
    <property type="nucleotide sequence ID" value="NZ_JAJADQ010000004.1"/>
</dbReference>
<comment type="caution">
    <text evidence="4">The sequence shown here is derived from an EMBL/GenBank/DDBJ whole genome shotgun (WGS) entry which is preliminary data.</text>
</comment>
<reference evidence="4" key="1">
    <citation type="submission" date="2021-10" db="EMBL/GenBank/DDBJ databases">
        <authorList>
            <person name="Dean J.D."/>
            <person name="Kim M.K."/>
            <person name="Newey C.N."/>
            <person name="Stoker T.S."/>
            <person name="Thompson D.W."/>
            <person name="Grose J.H."/>
        </authorList>
    </citation>
    <scope>NUCLEOTIDE SEQUENCE</scope>
    <source>
        <strain evidence="4">BT635</strain>
    </source>
</reference>
<comment type="similarity">
    <text evidence="1 3">Belongs to the short-chain dehydrogenases/reductases (SDR) family.</text>
</comment>
<proteinExistence type="inferred from homology"/>
<dbReference type="EMBL" id="JAJADQ010000004">
    <property type="protein sequence ID" value="MCB2377919.1"/>
    <property type="molecule type" value="Genomic_DNA"/>
</dbReference>
<dbReference type="InterPro" id="IPR002347">
    <property type="entry name" value="SDR_fam"/>
</dbReference>
<dbReference type="Proteomes" id="UP001165297">
    <property type="component" value="Unassembled WGS sequence"/>
</dbReference>
<dbReference type="InterPro" id="IPR051911">
    <property type="entry name" value="SDR_oxidoreductase"/>
</dbReference>